<dbReference type="Proteomes" id="UP001529510">
    <property type="component" value="Unassembled WGS sequence"/>
</dbReference>
<proteinExistence type="predicted"/>
<keyword evidence="3" id="KW-1185">Reference proteome</keyword>
<comment type="caution">
    <text evidence="2">The sequence shown here is derived from an EMBL/GenBank/DDBJ whole genome shotgun (WGS) entry which is preliminary data.</text>
</comment>
<gene>
    <name evidence="2" type="ORF">M9458_052984</name>
</gene>
<name>A0ABD0MNL9_CIRMR</name>
<reference evidence="2 3" key="1">
    <citation type="submission" date="2024-05" db="EMBL/GenBank/DDBJ databases">
        <title>Genome sequencing and assembly of Indian major carp, Cirrhinus mrigala (Hamilton, 1822).</title>
        <authorList>
            <person name="Mohindra V."/>
            <person name="Chowdhury L.M."/>
            <person name="Lal K."/>
            <person name="Jena J.K."/>
        </authorList>
    </citation>
    <scope>NUCLEOTIDE SEQUENCE [LARGE SCALE GENOMIC DNA]</scope>
    <source>
        <strain evidence="2">CM1030</strain>
        <tissue evidence="2">Blood</tissue>
    </source>
</reference>
<feature type="non-terminal residue" evidence="2">
    <location>
        <position position="1"/>
    </location>
</feature>
<sequence>SSHRRSASAQRRNDRPISPKSHRLSNPSRYPRSSAHTQTLAASLCLVFSLNVSVRLSGSSPVSSVGVIAAVVGTNRATQRRLLYARQQSGSRRRNHHPVL</sequence>
<evidence type="ECO:0000256" key="1">
    <source>
        <dbReference type="SAM" id="MobiDB-lite"/>
    </source>
</evidence>
<dbReference type="EMBL" id="JAMKFB020000231">
    <property type="protein sequence ID" value="KAL0151685.1"/>
    <property type="molecule type" value="Genomic_DNA"/>
</dbReference>
<accession>A0ABD0MNL9</accession>
<evidence type="ECO:0000313" key="3">
    <source>
        <dbReference type="Proteomes" id="UP001529510"/>
    </source>
</evidence>
<organism evidence="2 3">
    <name type="scientific">Cirrhinus mrigala</name>
    <name type="common">Mrigala</name>
    <dbReference type="NCBI Taxonomy" id="683832"/>
    <lineage>
        <taxon>Eukaryota</taxon>
        <taxon>Metazoa</taxon>
        <taxon>Chordata</taxon>
        <taxon>Craniata</taxon>
        <taxon>Vertebrata</taxon>
        <taxon>Euteleostomi</taxon>
        <taxon>Actinopterygii</taxon>
        <taxon>Neopterygii</taxon>
        <taxon>Teleostei</taxon>
        <taxon>Ostariophysi</taxon>
        <taxon>Cypriniformes</taxon>
        <taxon>Cyprinidae</taxon>
        <taxon>Labeoninae</taxon>
        <taxon>Labeonini</taxon>
        <taxon>Cirrhinus</taxon>
    </lineage>
</organism>
<protein>
    <submittedName>
        <fullName evidence="2">Uncharacterized protein</fullName>
    </submittedName>
</protein>
<evidence type="ECO:0000313" key="2">
    <source>
        <dbReference type="EMBL" id="KAL0151685.1"/>
    </source>
</evidence>
<dbReference type="AlphaFoldDB" id="A0ABD0MNL9"/>
<feature type="region of interest" description="Disordered" evidence="1">
    <location>
        <begin position="1"/>
        <end position="35"/>
    </location>
</feature>